<accession>A0A401ZKL9</accession>
<dbReference type="OrthoDB" id="4629737at2"/>
<feature type="transmembrane region" description="Helical" evidence="1">
    <location>
        <begin position="12"/>
        <end position="35"/>
    </location>
</feature>
<evidence type="ECO:0000313" key="3">
    <source>
        <dbReference type="Proteomes" id="UP000287224"/>
    </source>
</evidence>
<evidence type="ECO:0000313" key="2">
    <source>
        <dbReference type="EMBL" id="GCE07417.1"/>
    </source>
</evidence>
<name>A0A401ZKL9_9CHLR</name>
<comment type="caution">
    <text evidence="2">The sequence shown here is derived from an EMBL/GenBank/DDBJ whole genome shotgun (WGS) entry which is preliminary data.</text>
</comment>
<dbReference type="RefSeq" id="WP_126598658.1">
    <property type="nucleotide sequence ID" value="NZ_BIFQ01000001.1"/>
</dbReference>
<keyword evidence="1" id="KW-0812">Transmembrane</keyword>
<protein>
    <recommendedName>
        <fullName evidence="4">Copper resistance protein D domain-containing protein</fullName>
    </recommendedName>
</protein>
<keyword evidence="1" id="KW-0472">Membrane</keyword>
<organism evidence="2 3">
    <name type="scientific">Dictyobacter aurantiacus</name>
    <dbReference type="NCBI Taxonomy" id="1936993"/>
    <lineage>
        <taxon>Bacteria</taxon>
        <taxon>Bacillati</taxon>
        <taxon>Chloroflexota</taxon>
        <taxon>Ktedonobacteria</taxon>
        <taxon>Ktedonobacterales</taxon>
        <taxon>Dictyobacteraceae</taxon>
        <taxon>Dictyobacter</taxon>
    </lineage>
</organism>
<dbReference type="AlphaFoldDB" id="A0A401ZKL9"/>
<proteinExistence type="predicted"/>
<sequence length="149" mass="16333">MMLLLTWLVRFVHVTCAVAWIGGYAMIVLVIMPYLRRWPDEHLIRMTMRLLRTMSYTGTVALVAGAILIALTRGYGAILRGEWGALVIVGTVVAVTLLGVGDSALRPALRRLKEPDSKEARRMQLWATIGLVLGLIAIAAMTRAIYAAG</sequence>
<feature type="transmembrane region" description="Helical" evidence="1">
    <location>
        <begin position="83"/>
        <end position="105"/>
    </location>
</feature>
<dbReference type="Proteomes" id="UP000287224">
    <property type="component" value="Unassembled WGS sequence"/>
</dbReference>
<gene>
    <name evidence="2" type="ORF">KDAU_47460</name>
</gene>
<keyword evidence="1" id="KW-1133">Transmembrane helix</keyword>
<keyword evidence="3" id="KW-1185">Reference proteome</keyword>
<evidence type="ECO:0008006" key="4">
    <source>
        <dbReference type="Google" id="ProtNLM"/>
    </source>
</evidence>
<feature type="transmembrane region" description="Helical" evidence="1">
    <location>
        <begin position="125"/>
        <end position="146"/>
    </location>
</feature>
<reference evidence="3" key="1">
    <citation type="submission" date="2018-12" db="EMBL/GenBank/DDBJ databases">
        <title>Tengunoibacter tsumagoiensis gen. nov., sp. nov., Dictyobacter kobayashii sp. nov., D. alpinus sp. nov., and D. joshuensis sp. nov. and description of Dictyobacteraceae fam. nov. within the order Ktedonobacterales isolated from Tengu-no-mugimeshi.</title>
        <authorList>
            <person name="Wang C.M."/>
            <person name="Zheng Y."/>
            <person name="Sakai Y."/>
            <person name="Toyoda A."/>
            <person name="Minakuchi Y."/>
            <person name="Abe K."/>
            <person name="Yokota A."/>
            <person name="Yabe S."/>
        </authorList>
    </citation>
    <scope>NUCLEOTIDE SEQUENCE [LARGE SCALE GENOMIC DNA]</scope>
    <source>
        <strain evidence="3">S-27</strain>
    </source>
</reference>
<dbReference type="EMBL" id="BIFQ01000001">
    <property type="protein sequence ID" value="GCE07417.1"/>
    <property type="molecule type" value="Genomic_DNA"/>
</dbReference>
<evidence type="ECO:0000256" key="1">
    <source>
        <dbReference type="SAM" id="Phobius"/>
    </source>
</evidence>
<feature type="transmembrane region" description="Helical" evidence="1">
    <location>
        <begin position="56"/>
        <end position="77"/>
    </location>
</feature>